<reference evidence="2 3" key="1">
    <citation type="submission" date="2019-01" db="EMBL/GenBank/DDBJ databases">
        <authorList>
            <consortium name="Pathogen Informatics"/>
        </authorList>
    </citation>
    <scope>NUCLEOTIDE SEQUENCE [LARGE SCALE GENOMIC DNA]</scope>
    <source>
        <strain evidence="2 3">NCTC10181</strain>
    </source>
</reference>
<feature type="signal peptide" evidence="1">
    <location>
        <begin position="1"/>
        <end position="27"/>
    </location>
</feature>
<sequence>MKKTKIFKKFILPTSVLSGLSTTFILASCQSNVQVTSADVEKFIQNNYSIGLNAQAKSAFDVTENDLQVTNSTKEKNLSFKVTLLNNIQSLAHGGVNGMTFQQILTKMLAGEVLVKVDATFKNYQNNVTFSQYQFVPGALSYENALTKISDTLPMEEPKLNVSILPLTKNLSNLNHNLVQTKYDFSSVNLKVDDHTKWIIEENNILTGVVKLQLVRYFSENSKDYLFKKLNKQITLHLEKYLPDLDLLLNSPNWKTSLNVDLSKINRFKDTDLSTLNPSQLTLEEFKSALSLNDLINVQTNEIVQLPDFYKKTAITNVEFVNVNDLNGTIEAQVKLNLPFLENSLYVSKEGVVKYVPQTLTAKIVAGGFKNNITKEQKPTKPTSIFKDSKNVTNEISSSNMLDMMQDKLNLTSSSKFFIFPKDVDVTQIKTRDFLQNNYIGQYVNFNKQNLKNLLKNQFPNANNLIKNLDFEIRYHDIHQNIDNPNQIILPIDVKHYVNPEKFLYEYRTINFVIDNLGSNTFIPKFIKLTKDLDNLMELIKQNKVVIESSNSLQVASVLQDYSLEELSVEQLNKLFKVKISSAVADAINKLWDDNHIVAKIFVDKVNFDGPLNNTKLSIRVALSDNSDEVDKLIKAAQKEKPDFVPTKTQLLKSLNNFSQINLGKNFNVNFNYQNTPLETFLRNAQLASLVQVNIKNATVANYNFEKMKIDDFTFYKPIQLQALQLVGFKVVNAKNVDFTFKAIDSVNQKEYTFIKHFGLGRYANVFEKSFTESNENTFNFITGPLTKENLSRVNASIFNLYGTDILSGGYDELRGFYADSPVYPYQIHLGEDYLAPKKTPIIAPYDGEILGIVYHRNADKTKDTAEGIGTTLQMRVKVEDLHLTPKDKELYFKDSEYAYIGIIHLDQEFTFKNQALGISSAELQQSKGKNTTIDTYATVLDHETNQQVPITPEHPLKVKKGQIIAYVGDTHENGGWMTHAHFALVASGTKSWNANGFWKTKSDYYGARLKSYNPADPAKHNWGGIRVNGVFFSQSDFSRQANPVSPKIDKKTGKLVQPKANGVGNYSFPILPITDREMIWGLRNPNILFKVRTKETYTFDINALFKLQQQNK</sequence>
<dbReference type="KEGG" id="mcit:NCTC10181_00177"/>
<evidence type="ECO:0008006" key="4">
    <source>
        <dbReference type="Google" id="ProtNLM"/>
    </source>
</evidence>
<keyword evidence="1" id="KW-0732">Signal</keyword>
<organism evidence="2 3">
    <name type="scientific">Mycoplasmopsis citelli</name>
    <dbReference type="NCBI Taxonomy" id="171281"/>
    <lineage>
        <taxon>Bacteria</taxon>
        <taxon>Bacillati</taxon>
        <taxon>Mycoplasmatota</taxon>
        <taxon>Mycoplasmoidales</taxon>
        <taxon>Metamycoplasmataceae</taxon>
        <taxon>Mycoplasmopsis</taxon>
    </lineage>
</organism>
<feature type="chain" id="PRO_5019115543" description="Lipoprotein" evidence="1">
    <location>
        <begin position="28"/>
        <end position="1113"/>
    </location>
</feature>
<protein>
    <recommendedName>
        <fullName evidence="4">Lipoprotein</fullName>
    </recommendedName>
</protein>
<proteinExistence type="predicted"/>
<dbReference type="RefSeq" id="WP_129725180.1">
    <property type="nucleotide sequence ID" value="NZ_LR215036.1"/>
</dbReference>
<dbReference type="PROSITE" id="PS51257">
    <property type="entry name" value="PROKAR_LIPOPROTEIN"/>
    <property type="match status" value="1"/>
</dbReference>
<gene>
    <name evidence="2" type="ORF">NCTC10181_00177</name>
</gene>
<name>A0A449B160_9BACT</name>
<dbReference type="Proteomes" id="UP000290985">
    <property type="component" value="Chromosome"/>
</dbReference>
<dbReference type="AlphaFoldDB" id="A0A449B160"/>
<evidence type="ECO:0000313" key="2">
    <source>
        <dbReference type="EMBL" id="VEU74340.1"/>
    </source>
</evidence>
<dbReference type="InterPro" id="IPR011055">
    <property type="entry name" value="Dup_hybrid_motif"/>
</dbReference>
<accession>A0A449B160</accession>
<evidence type="ECO:0000313" key="3">
    <source>
        <dbReference type="Proteomes" id="UP000290985"/>
    </source>
</evidence>
<keyword evidence="3" id="KW-1185">Reference proteome</keyword>
<dbReference type="OrthoDB" id="393355at2"/>
<dbReference type="EMBL" id="LR215036">
    <property type="protein sequence ID" value="VEU74340.1"/>
    <property type="molecule type" value="Genomic_DNA"/>
</dbReference>
<dbReference type="Gene3D" id="2.70.70.10">
    <property type="entry name" value="Glucose Permease (Domain IIA)"/>
    <property type="match status" value="1"/>
</dbReference>
<evidence type="ECO:0000256" key="1">
    <source>
        <dbReference type="SAM" id="SignalP"/>
    </source>
</evidence>
<dbReference type="NCBIfam" id="NF045981">
    <property type="entry name" value="MSC0775_fam_LP"/>
    <property type="match status" value="1"/>
</dbReference>